<dbReference type="Proteomes" id="UP000593765">
    <property type="component" value="Chromosome"/>
</dbReference>
<protein>
    <submittedName>
        <fullName evidence="3">FAD-dependent oxidoreductase</fullName>
    </submittedName>
</protein>
<dbReference type="InterPro" id="IPR036188">
    <property type="entry name" value="FAD/NAD-bd_sf"/>
</dbReference>
<keyword evidence="4" id="KW-1185">Reference proteome</keyword>
<evidence type="ECO:0000259" key="2">
    <source>
        <dbReference type="Pfam" id="PF01266"/>
    </source>
</evidence>
<dbReference type="EMBL" id="CP063458">
    <property type="protein sequence ID" value="QOV90987.1"/>
    <property type="molecule type" value="Genomic_DNA"/>
</dbReference>
<dbReference type="GO" id="GO:0005737">
    <property type="term" value="C:cytoplasm"/>
    <property type="evidence" value="ECO:0007669"/>
    <property type="project" value="TreeGrafter"/>
</dbReference>
<name>A0A7M2WZP6_9BACT</name>
<dbReference type="Pfam" id="PF01266">
    <property type="entry name" value="DAO"/>
    <property type="match status" value="1"/>
</dbReference>
<evidence type="ECO:0000256" key="1">
    <source>
        <dbReference type="ARBA" id="ARBA00023002"/>
    </source>
</evidence>
<dbReference type="AlphaFoldDB" id="A0A7M2WZP6"/>
<gene>
    <name evidence="3" type="ORF">IPV69_06405</name>
</gene>
<dbReference type="SUPFAM" id="SSF54373">
    <property type="entry name" value="FAD-linked reductases, C-terminal domain"/>
    <property type="match status" value="1"/>
</dbReference>
<dbReference type="PANTHER" id="PTHR13847">
    <property type="entry name" value="SARCOSINE DEHYDROGENASE-RELATED"/>
    <property type="match status" value="1"/>
</dbReference>
<dbReference type="Gene3D" id="3.50.50.60">
    <property type="entry name" value="FAD/NAD(P)-binding domain"/>
    <property type="match status" value="2"/>
</dbReference>
<accession>A0A7M2WZP6</accession>
<reference evidence="3 4" key="1">
    <citation type="submission" date="2020-10" db="EMBL/GenBank/DDBJ databases">
        <title>Wide distribution of Phycisphaera-like planctomycetes from WD2101 soil group in peatlands and genome analysis of the first cultivated representative.</title>
        <authorList>
            <person name="Dedysh S.N."/>
            <person name="Beletsky A.V."/>
            <person name="Ivanova A."/>
            <person name="Kulichevskaya I.S."/>
            <person name="Suzina N.E."/>
            <person name="Philippov D.A."/>
            <person name="Rakitin A.L."/>
            <person name="Mardanov A.V."/>
            <person name="Ravin N.V."/>
        </authorList>
    </citation>
    <scope>NUCLEOTIDE SEQUENCE [LARGE SCALE GENOMIC DNA]</scope>
    <source>
        <strain evidence="3 4">M1803</strain>
    </source>
</reference>
<sequence>MKPRRVAIVGAGVIGLCAALYCRRRGFDVTVVDRRAAIRTGCSFGNAGMIVPSHFIPLAAPGMVKLGLKWMWNPRSPFYIKPRLSWDLLAWGVQFWKSANRSHVERSAPVLRDLHLLSRSLYEQLAAEPGADFGFTPRGLLMLCKTSHGLEEESHAAIKANELGIPAEVLDAAGVGRLEPHTQTDVAGGVFYPRDCHLSPSALMAHLEKTLAADGVELCWESQVERFNVINGRLVSLQLTKSEGGDSTSRADGVSIEFDELVVAGGIGSTAIGRDLGLRLPMQAGKGYSLTLDRPRQSPTACAILTEARVAVTPMGGRLRFGGTMEMAGIDERINASRVAGIVSAIPRYYPAFQEADFAGLPAWHGLRPCPPDGMPYLGRSRRHANVIVATGHAMMGISLAPATGQLVAALASGDTSPIDLATMRPDRFD</sequence>
<dbReference type="KEGG" id="hbs:IPV69_06405"/>
<dbReference type="RefSeq" id="WP_206294094.1">
    <property type="nucleotide sequence ID" value="NZ_CP063458.1"/>
</dbReference>
<dbReference type="Gene3D" id="3.30.9.10">
    <property type="entry name" value="D-Amino Acid Oxidase, subunit A, domain 2"/>
    <property type="match status" value="1"/>
</dbReference>
<feature type="domain" description="FAD dependent oxidoreductase" evidence="2">
    <location>
        <begin position="5"/>
        <end position="411"/>
    </location>
</feature>
<keyword evidence="1" id="KW-0560">Oxidoreductase</keyword>
<dbReference type="SUPFAM" id="SSF51905">
    <property type="entry name" value="FAD/NAD(P)-binding domain"/>
    <property type="match status" value="1"/>
</dbReference>
<dbReference type="InterPro" id="IPR006076">
    <property type="entry name" value="FAD-dep_OxRdtase"/>
</dbReference>
<organism evidence="3 4">
    <name type="scientific">Humisphaera borealis</name>
    <dbReference type="NCBI Taxonomy" id="2807512"/>
    <lineage>
        <taxon>Bacteria</taxon>
        <taxon>Pseudomonadati</taxon>
        <taxon>Planctomycetota</taxon>
        <taxon>Phycisphaerae</taxon>
        <taxon>Tepidisphaerales</taxon>
        <taxon>Tepidisphaeraceae</taxon>
        <taxon>Humisphaera</taxon>
    </lineage>
</organism>
<proteinExistence type="predicted"/>
<dbReference type="PANTHER" id="PTHR13847:SF289">
    <property type="entry name" value="GLYCINE OXIDASE"/>
    <property type="match status" value="1"/>
</dbReference>
<evidence type="ECO:0000313" key="4">
    <source>
        <dbReference type="Proteomes" id="UP000593765"/>
    </source>
</evidence>
<dbReference type="GO" id="GO:0016491">
    <property type="term" value="F:oxidoreductase activity"/>
    <property type="evidence" value="ECO:0007669"/>
    <property type="project" value="UniProtKB-KW"/>
</dbReference>
<evidence type="ECO:0000313" key="3">
    <source>
        <dbReference type="EMBL" id="QOV90987.1"/>
    </source>
</evidence>